<sequence length="764" mass="82529">MRSLKALKHKSTISRRNFLIGSVSGSLMMAFAPGVMASTVSATESLKNKVFSPTIWFEIKGSGEVVVNISKAEMGQHVGSALARIVADELGADWEQVSIHHVDTDPKWGFMVTGGSWSIFTSYKPLSQAGAAGRIALIDAAAKLKGVSAKDCTTEHGHVLTPKGKVSFGELVQKGQFNQTFDQEALAKMPIKAKANHKLIGGHFKALDIPAKTNGTAKYGIDVEIEGMVYARPIVPPTRYGSKVVTVDDSKAKAVKGYLGYEILKDPSETLQGWVSVLASDYPTAMKVADLVKVTYQAGPTAKVSEQDILDEGERQVNDRSEGYLFVDEGDVPGASKSADKHLDAIYRTNTALHFALEPLNATVHFDKGIWHVHGGNQWQSLTLPTLAKALGVEQDKVIMHQYYLGGGFGRRLWGDYLIPAALTAKQIGKPVKLLFTREDDSRFDQVRSPSVARLDASLDAQGQLTGLEHAFSAGWPTLTMAPGFMPESVDKKGKIDPFSASGADHWYSMRNHRARAINNALAQQTFLPGWLRSVGQGWIVWGLESFIDEIAHKAGVDPVQFRLSMLDGQGKQAGRAPESVGGALRLKNTLERLVKRIGYGKSLPADEGIGIAITAGQERTMPAWIATAAHVKVDRSTGKIDVKKVTMVADAGVIVHPDGALAQLEGSAYWGVSLALHEFTEIEQGQVKDVNLNSYLPLRMNDAPELDIELVESDQVPTGLGEPGVIGVAPAIGNAVFNAVGVRLRDLPMKPQHVLDALNKETV</sequence>
<keyword evidence="4" id="KW-1185">Reference proteome</keyword>
<reference evidence="4" key="1">
    <citation type="journal article" date="2019" name="Int. J. Syst. Evol. Microbiol.">
        <title>The Global Catalogue of Microorganisms (GCM) 10K type strain sequencing project: providing services to taxonomists for standard genome sequencing and annotation.</title>
        <authorList>
            <consortium name="The Broad Institute Genomics Platform"/>
            <consortium name="The Broad Institute Genome Sequencing Center for Infectious Disease"/>
            <person name="Wu L."/>
            <person name="Ma J."/>
        </authorList>
    </citation>
    <scope>NUCLEOTIDE SEQUENCE [LARGE SCALE GENOMIC DNA]</scope>
    <source>
        <strain evidence="4">JCM 17551</strain>
    </source>
</reference>
<dbReference type="Gene3D" id="3.30.365.10">
    <property type="entry name" value="Aldehyde oxidase/xanthine dehydrogenase, molybdopterin binding domain"/>
    <property type="match status" value="4"/>
</dbReference>
<dbReference type="SUPFAM" id="SSF56003">
    <property type="entry name" value="Molybdenum cofactor-binding domain"/>
    <property type="match status" value="2"/>
</dbReference>
<dbReference type="PANTHER" id="PTHR47495:SF2">
    <property type="entry name" value="ALDEHYDE DEHYDROGENASE"/>
    <property type="match status" value="1"/>
</dbReference>
<dbReference type="InterPro" id="IPR052516">
    <property type="entry name" value="N-heterocyclic_Hydroxylase"/>
</dbReference>
<evidence type="ECO:0000259" key="2">
    <source>
        <dbReference type="SMART" id="SM01008"/>
    </source>
</evidence>
<dbReference type="PANTHER" id="PTHR47495">
    <property type="entry name" value="ALDEHYDE DEHYDROGENASE"/>
    <property type="match status" value="1"/>
</dbReference>
<dbReference type="SUPFAM" id="SSF54665">
    <property type="entry name" value="CO dehydrogenase molybdoprotein N-domain-like"/>
    <property type="match status" value="1"/>
</dbReference>
<dbReference type="EMBL" id="BAABBN010000004">
    <property type="protein sequence ID" value="GAA3920784.1"/>
    <property type="molecule type" value="Genomic_DNA"/>
</dbReference>
<dbReference type="Gene3D" id="3.90.1170.50">
    <property type="entry name" value="Aldehyde oxidase/xanthine dehydrogenase, a/b hammerhead"/>
    <property type="match status" value="1"/>
</dbReference>
<name>A0ABP7MGA4_9GAMM</name>
<gene>
    <name evidence="3" type="ORF">GCM10022277_15600</name>
</gene>
<organism evidence="3 4">
    <name type="scientific">Litoribacillus peritrichatus</name>
    <dbReference type="NCBI Taxonomy" id="718191"/>
    <lineage>
        <taxon>Bacteria</taxon>
        <taxon>Pseudomonadati</taxon>
        <taxon>Pseudomonadota</taxon>
        <taxon>Gammaproteobacteria</taxon>
        <taxon>Oceanospirillales</taxon>
        <taxon>Oceanospirillaceae</taxon>
        <taxon>Litoribacillus</taxon>
    </lineage>
</organism>
<dbReference type="InterPro" id="IPR037165">
    <property type="entry name" value="AldOxase/xan_DH_Mopterin-bd_sf"/>
</dbReference>
<dbReference type="Proteomes" id="UP001501565">
    <property type="component" value="Unassembled WGS sequence"/>
</dbReference>
<dbReference type="RefSeq" id="WP_344797197.1">
    <property type="nucleotide sequence ID" value="NZ_BAABBN010000004.1"/>
</dbReference>
<feature type="domain" description="Aldehyde oxidase/xanthine dehydrogenase a/b hammerhead" evidence="2">
    <location>
        <begin position="214"/>
        <end position="300"/>
    </location>
</feature>
<dbReference type="InterPro" id="IPR008274">
    <property type="entry name" value="AldOxase/xan_DH_MoCoBD1"/>
</dbReference>
<comment type="caution">
    <text evidence="3">The sequence shown here is derived from an EMBL/GenBank/DDBJ whole genome shotgun (WGS) entry which is preliminary data.</text>
</comment>
<dbReference type="InterPro" id="IPR036856">
    <property type="entry name" value="Ald_Oxase/Xan_DH_a/b_sf"/>
</dbReference>
<feature type="chain" id="PRO_5045436469" evidence="1">
    <location>
        <begin position="38"/>
        <end position="764"/>
    </location>
</feature>
<evidence type="ECO:0000256" key="1">
    <source>
        <dbReference type="SAM" id="SignalP"/>
    </source>
</evidence>
<keyword evidence="1" id="KW-0732">Signal</keyword>
<proteinExistence type="predicted"/>
<dbReference type="InterPro" id="IPR006311">
    <property type="entry name" value="TAT_signal"/>
</dbReference>
<dbReference type="SMART" id="SM01008">
    <property type="entry name" value="Ald_Xan_dh_C"/>
    <property type="match status" value="1"/>
</dbReference>
<dbReference type="Pfam" id="PF20256">
    <property type="entry name" value="MoCoBD_2"/>
    <property type="match status" value="2"/>
</dbReference>
<evidence type="ECO:0000313" key="4">
    <source>
        <dbReference type="Proteomes" id="UP001501565"/>
    </source>
</evidence>
<feature type="signal peptide" evidence="1">
    <location>
        <begin position="1"/>
        <end position="37"/>
    </location>
</feature>
<accession>A0ABP7MGA4</accession>
<dbReference type="InterPro" id="IPR046867">
    <property type="entry name" value="AldOxase/xan_DH_MoCoBD2"/>
</dbReference>
<protein>
    <submittedName>
        <fullName evidence="3">Molybdopterin-dependent oxidoreductase</fullName>
    </submittedName>
</protein>
<evidence type="ECO:0000313" key="3">
    <source>
        <dbReference type="EMBL" id="GAA3920784.1"/>
    </source>
</evidence>
<dbReference type="PROSITE" id="PS51318">
    <property type="entry name" value="TAT"/>
    <property type="match status" value="1"/>
</dbReference>
<dbReference type="PIRSF" id="PIRSF036389">
    <property type="entry name" value="IOR_B"/>
    <property type="match status" value="1"/>
</dbReference>
<dbReference type="InterPro" id="IPR012368">
    <property type="entry name" value="OxRdtase_Mopterin-bd_su_IorB"/>
</dbReference>
<dbReference type="InterPro" id="IPR000674">
    <property type="entry name" value="Ald_Oxase/Xan_DH_a/b"/>
</dbReference>
<dbReference type="Pfam" id="PF02738">
    <property type="entry name" value="MoCoBD_1"/>
    <property type="match status" value="1"/>
</dbReference>